<reference evidence="2" key="1">
    <citation type="journal article" date="2019" name="Int. J. Syst. Evol. Microbiol.">
        <title>The Global Catalogue of Microorganisms (GCM) 10K type strain sequencing project: providing services to taxonomists for standard genome sequencing and annotation.</title>
        <authorList>
            <consortium name="The Broad Institute Genomics Platform"/>
            <consortium name="The Broad Institute Genome Sequencing Center for Infectious Disease"/>
            <person name="Wu L."/>
            <person name="Ma J."/>
        </authorList>
    </citation>
    <scope>NUCLEOTIDE SEQUENCE [LARGE SCALE GENOMIC DNA]</scope>
    <source>
        <strain evidence="2">KCTC 42586</strain>
    </source>
</reference>
<dbReference type="RefSeq" id="WP_380865148.1">
    <property type="nucleotide sequence ID" value="NZ_JBHSKM010000048.1"/>
</dbReference>
<dbReference type="SUPFAM" id="SSF49695">
    <property type="entry name" value="gamma-Crystallin-like"/>
    <property type="match status" value="1"/>
</dbReference>
<protein>
    <submittedName>
        <fullName evidence="1">Uncharacterized protein</fullName>
    </submittedName>
</protein>
<proteinExistence type="predicted"/>
<accession>A0ABW0CWV2</accession>
<dbReference type="InterPro" id="IPR011024">
    <property type="entry name" value="G_crystallin-like"/>
</dbReference>
<sequence>MRVPSGYRVTGYSGDNFTGAAWKFITDTSNLGATGNNDAITSLTVSFDPVGYFRLNNVTNGLALDSGGEVDAG</sequence>
<dbReference type="Proteomes" id="UP001596263">
    <property type="component" value="Unassembled WGS sequence"/>
</dbReference>
<gene>
    <name evidence="1" type="ORF">ACFPQ9_42090</name>
</gene>
<comment type="caution">
    <text evidence="1">The sequence shown here is derived from an EMBL/GenBank/DDBJ whole genome shotgun (WGS) entry which is preliminary data.</text>
</comment>
<organism evidence="1 2">
    <name type="scientific">Streptomyces coerulescens</name>
    <dbReference type="NCBI Taxonomy" id="29304"/>
    <lineage>
        <taxon>Bacteria</taxon>
        <taxon>Bacillati</taxon>
        <taxon>Actinomycetota</taxon>
        <taxon>Actinomycetes</taxon>
        <taxon>Kitasatosporales</taxon>
        <taxon>Streptomycetaceae</taxon>
        <taxon>Streptomyces</taxon>
    </lineage>
</organism>
<dbReference type="Gene3D" id="2.60.20.10">
    <property type="entry name" value="Crystallins"/>
    <property type="match status" value="1"/>
</dbReference>
<evidence type="ECO:0000313" key="1">
    <source>
        <dbReference type="EMBL" id="MFC5220419.1"/>
    </source>
</evidence>
<dbReference type="EMBL" id="JBHSKM010000048">
    <property type="protein sequence ID" value="MFC5220419.1"/>
    <property type="molecule type" value="Genomic_DNA"/>
</dbReference>
<name>A0ABW0CWV2_STRCD</name>
<evidence type="ECO:0000313" key="2">
    <source>
        <dbReference type="Proteomes" id="UP001596263"/>
    </source>
</evidence>
<keyword evidence="2" id="KW-1185">Reference proteome</keyword>